<evidence type="ECO:0000313" key="14">
    <source>
        <dbReference type="Proteomes" id="UP001549749"/>
    </source>
</evidence>
<comment type="catalytic activity">
    <reaction evidence="9">
        <text>DNA(n) + a 2'-deoxyribonucleoside 5'-triphosphate = DNA(n+1) + diphosphate</text>
        <dbReference type="Rhea" id="RHEA:22508"/>
        <dbReference type="Rhea" id="RHEA-COMP:17339"/>
        <dbReference type="Rhea" id="RHEA-COMP:17340"/>
        <dbReference type="ChEBI" id="CHEBI:33019"/>
        <dbReference type="ChEBI" id="CHEBI:61560"/>
        <dbReference type="ChEBI" id="CHEBI:173112"/>
        <dbReference type="EC" id="2.7.7.49"/>
    </reaction>
</comment>
<feature type="coiled-coil region" evidence="10">
    <location>
        <begin position="70"/>
        <end position="102"/>
    </location>
</feature>
<evidence type="ECO:0000256" key="7">
    <source>
        <dbReference type="ARBA" id="ARBA00023118"/>
    </source>
</evidence>
<keyword evidence="4" id="KW-0479">Metal-binding</keyword>
<evidence type="ECO:0000256" key="10">
    <source>
        <dbReference type="SAM" id="Coils"/>
    </source>
</evidence>
<dbReference type="PRINTS" id="PR00866">
    <property type="entry name" value="RNADNAPOLMS"/>
</dbReference>
<evidence type="ECO:0000256" key="11">
    <source>
        <dbReference type="SAM" id="MobiDB-lite"/>
    </source>
</evidence>
<protein>
    <recommendedName>
        <fullName evidence="1">RNA-directed DNA polymerase</fullName>
        <ecNumber evidence="1">2.7.7.49</ecNumber>
    </recommendedName>
</protein>
<dbReference type="GO" id="GO:0003964">
    <property type="term" value="F:RNA-directed DNA polymerase activity"/>
    <property type="evidence" value="ECO:0007669"/>
    <property type="project" value="UniProtKB-KW"/>
</dbReference>
<keyword evidence="14" id="KW-1185">Reference proteome</keyword>
<evidence type="ECO:0000256" key="8">
    <source>
        <dbReference type="ARBA" id="ARBA00034120"/>
    </source>
</evidence>
<organism evidence="13 14">
    <name type="scientific">Chitinophaga defluvii</name>
    <dbReference type="NCBI Taxonomy" id="3163343"/>
    <lineage>
        <taxon>Bacteria</taxon>
        <taxon>Pseudomonadati</taxon>
        <taxon>Bacteroidota</taxon>
        <taxon>Chitinophagia</taxon>
        <taxon>Chitinophagales</taxon>
        <taxon>Chitinophagaceae</taxon>
        <taxon>Chitinophaga</taxon>
    </lineage>
</organism>
<evidence type="ECO:0000256" key="3">
    <source>
        <dbReference type="ARBA" id="ARBA00022695"/>
    </source>
</evidence>
<evidence type="ECO:0000259" key="12">
    <source>
        <dbReference type="PROSITE" id="PS50878"/>
    </source>
</evidence>
<gene>
    <name evidence="13" type="ORF">ABR189_09360</name>
</gene>
<dbReference type="PANTHER" id="PTHR34047">
    <property type="entry name" value="NUCLEAR INTRON MATURASE 1, MITOCHONDRIAL-RELATED"/>
    <property type="match status" value="1"/>
</dbReference>
<feature type="region of interest" description="Disordered" evidence="11">
    <location>
        <begin position="476"/>
        <end position="500"/>
    </location>
</feature>
<dbReference type="CDD" id="cd03487">
    <property type="entry name" value="RT_Bac_retron_II"/>
    <property type="match status" value="1"/>
</dbReference>
<feature type="compositionally biased region" description="Basic and acidic residues" evidence="11">
    <location>
        <begin position="491"/>
        <end position="500"/>
    </location>
</feature>
<dbReference type="EMBL" id="JBEXAC010000001">
    <property type="protein sequence ID" value="MET6997575.1"/>
    <property type="molecule type" value="Genomic_DNA"/>
</dbReference>
<dbReference type="PANTHER" id="PTHR34047:SF7">
    <property type="entry name" value="RNA-DIRECTED DNA POLYMERASE"/>
    <property type="match status" value="1"/>
</dbReference>
<proteinExistence type="inferred from homology"/>
<dbReference type="EC" id="2.7.7.49" evidence="1"/>
<dbReference type="SUPFAM" id="SSF56672">
    <property type="entry name" value="DNA/RNA polymerases"/>
    <property type="match status" value="1"/>
</dbReference>
<comment type="similarity">
    <text evidence="8">Belongs to the bacterial reverse transcriptase family.</text>
</comment>
<evidence type="ECO:0000313" key="13">
    <source>
        <dbReference type="EMBL" id="MET6997575.1"/>
    </source>
</evidence>
<keyword evidence="6 13" id="KW-0695">RNA-directed DNA polymerase</keyword>
<dbReference type="InterPro" id="IPR051083">
    <property type="entry name" value="GrpII_Intron_Splice-Mob/Def"/>
</dbReference>
<evidence type="ECO:0000256" key="9">
    <source>
        <dbReference type="ARBA" id="ARBA00048173"/>
    </source>
</evidence>
<dbReference type="InterPro" id="IPR000477">
    <property type="entry name" value="RT_dom"/>
</dbReference>
<comment type="caution">
    <text evidence="13">The sequence shown here is derived from an EMBL/GenBank/DDBJ whole genome shotgun (WGS) entry which is preliminary data.</text>
</comment>
<accession>A0ABV2T3G2</accession>
<evidence type="ECO:0000256" key="4">
    <source>
        <dbReference type="ARBA" id="ARBA00022723"/>
    </source>
</evidence>
<dbReference type="InterPro" id="IPR000123">
    <property type="entry name" value="Reverse_transcriptase_msDNA"/>
</dbReference>
<dbReference type="Pfam" id="PF00078">
    <property type="entry name" value="RVT_1"/>
    <property type="match status" value="1"/>
</dbReference>
<keyword evidence="7" id="KW-0051">Antiviral defense</keyword>
<keyword evidence="3 13" id="KW-0548">Nucleotidyltransferase</keyword>
<evidence type="ECO:0000256" key="1">
    <source>
        <dbReference type="ARBA" id="ARBA00012493"/>
    </source>
</evidence>
<feature type="domain" description="Reverse transcriptase" evidence="12">
    <location>
        <begin position="162"/>
        <end position="394"/>
    </location>
</feature>
<reference evidence="13 14" key="1">
    <citation type="submission" date="2024-06" db="EMBL/GenBank/DDBJ databases">
        <title>Chitinophaga defluvii sp. nov., isolated from municipal sewage.</title>
        <authorList>
            <person name="Zhang L."/>
        </authorList>
    </citation>
    <scope>NUCLEOTIDE SEQUENCE [LARGE SCALE GENOMIC DNA]</scope>
    <source>
        <strain evidence="13 14">H8</strain>
    </source>
</reference>
<dbReference type="PROSITE" id="PS50878">
    <property type="entry name" value="RT_POL"/>
    <property type="match status" value="1"/>
</dbReference>
<dbReference type="RefSeq" id="WP_354660210.1">
    <property type="nucleotide sequence ID" value="NZ_JBEXAC010000001.1"/>
</dbReference>
<keyword evidence="2 13" id="KW-0808">Transferase</keyword>
<keyword evidence="5" id="KW-0460">Magnesium</keyword>
<sequence>MAGGLTRQQLYDKIRASSKEEVILEEMTRLGFWKKEVPVPTLPSPLLRQETVLRKELSDLLLEKQKHQDQERLLADMRKQRMEAAKLKRAETKLRNEEKRKAKAAAWAATKHQNIVYLGEDVSAGLNKKVADVAQLEKYGLPVWHDANALATAMQVTLAKLRYLAYHRKVATHTHYQRFYIPKKSGGKRLISAPMPALKAVQNWILENILYKISNSPAAHGFVRGKSIVTNATPHVGQDIVINIDLRNFFPAIEYKRVKGLFCRLGYSEQLATLLGLLCTEPEVDEITLDNRKYYVAKTNRHLPQGAPSSPAITNLICYKLDKRFEGLAAKYGYIYTRYADDMTFSAKAPADGKAGQLIRFIKQVVKEEGFTIHPDKLQVMRKGDKREVTGIVVNEKLSLDRDKLRRFRALLHHISKTGLANKHWGKGNIISSITGYADYVAMVKPALGLKLKATLTALLQRPDIKEEARAIWTGAVTSPAATPPEPGKTSSDKPWWDVL</sequence>
<dbReference type="Proteomes" id="UP001549749">
    <property type="component" value="Unassembled WGS sequence"/>
</dbReference>
<dbReference type="InterPro" id="IPR043502">
    <property type="entry name" value="DNA/RNA_pol_sf"/>
</dbReference>
<keyword evidence="10" id="KW-0175">Coiled coil</keyword>
<evidence type="ECO:0000256" key="5">
    <source>
        <dbReference type="ARBA" id="ARBA00022842"/>
    </source>
</evidence>
<name>A0ABV2T3G2_9BACT</name>
<evidence type="ECO:0000256" key="2">
    <source>
        <dbReference type="ARBA" id="ARBA00022679"/>
    </source>
</evidence>
<evidence type="ECO:0000256" key="6">
    <source>
        <dbReference type="ARBA" id="ARBA00022918"/>
    </source>
</evidence>